<gene>
    <name evidence="2" type="ORF">AVDCRST_MAG88-3046</name>
</gene>
<feature type="domain" description="DUF427" evidence="1">
    <location>
        <begin position="151"/>
        <end position="243"/>
    </location>
</feature>
<accession>A0A6J4VG15</accession>
<reference evidence="2" key="1">
    <citation type="submission" date="2020-02" db="EMBL/GenBank/DDBJ databases">
        <authorList>
            <person name="Meier V. D."/>
        </authorList>
    </citation>
    <scope>NUCLEOTIDE SEQUENCE</scope>
    <source>
        <strain evidence="2">AVDCRST_MAG88</strain>
    </source>
</reference>
<evidence type="ECO:0000259" key="1">
    <source>
        <dbReference type="Pfam" id="PF04248"/>
    </source>
</evidence>
<proteinExistence type="predicted"/>
<feature type="domain" description="DUF427" evidence="1">
    <location>
        <begin position="28"/>
        <end position="118"/>
    </location>
</feature>
<dbReference type="Pfam" id="PF04248">
    <property type="entry name" value="NTP_transf_9"/>
    <property type="match status" value="2"/>
</dbReference>
<evidence type="ECO:0000313" key="2">
    <source>
        <dbReference type="EMBL" id="CAA9578370.1"/>
    </source>
</evidence>
<protein>
    <recommendedName>
        <fullName evidence="1">DUF427 domain-containing protein</fullName>
    </recommendedName>
</protein>
<dbReference type="Gene3D" id="2.170.150.40">
    <property type="entry name" value="Domain of unknown function (DUF427)"/>
    <property type="match status" value="2"/>
</dbReference>
<dbReference type="PANTHER" id="PTHR34310:SF9">
    <property type="entry name" value="BLR5716 PROTEIN"/>
    <property type="match status" value="1"/>
</dbReference>
<dbReference type="AlphaFoldDB" id="A0A6J4VG15"/>
<dbReference type="InterPro" id="IPR038694">
    <property type="entry name" value="DUF427_sf"/>
</dbReference>
<organism evidence="2">
    <name type="scientific">uncultured Thermomicrobiales bacterium</name>
    <dbReference type="NCBI Taxonomy" id="1645740"/>
    <lineage>
        <taxon>Bacteria</taxon>
        <taxon>Pseudomonadati</taxon>
        <taxon>Thermomicrobiota</taxon>
        <taxon>Thermomicrobia</taxon>
        <taxon>Thermomicrobiales</taxon>
        <taxon>environmental samples</taxon>
    </lineage>
</organism>
<dbReference type="PANTHER" id="PTHR34310">
    <property type="entry name" value="DUF427 DOMAIN PROTEIN (AFU_ORTHOLOGUE AFUA_3G02220)"/>
    <property type="match status" value="1"/>
</dbReference>
<name>A0A6J4VG15_9BACT</name>
<sequence>MAQSLTPHRPTDGFMPPAPAVEPSPRWVRVCFGGEVVADSKRALLLRQYGLGRLPTYYFPQADVRMDLLERAAPDPPDDDIARWTLRVGDRVAAGAASMLLAPLLALATLAGHVTFDWDAMDAWHEEEEEIFVHARDPHKRVDVMWSSREVRVVIDGETVAETRRPALLFETSLPTRYYLPVEDVRRERLEPSDTATRCPYKGIARYWSVRIGDRVARDVVWSYPDPIAECPKIRGLLCFFNERVDIYVDGELQARPQSPWSEESDGEGASRTR</sequence>
<dbReference type="InterPro" id="IPR007361">
    <property type="entry name" value="DUF427"/>
</dbReference>
<dbReference type="EMBL" id="CADCWM010000734">
    <property type="protein sequence ID" value="CAA9578370.1"/>
    <property type="molecule type" value="Genomic_DNA"/>
</dbReference>